<dbReference type="InterPro" id="IPR036640">
    <property type="entry name" value="ABC1_TM_sf"/>
</dbReference>
<dbReference type="InterPro" id="IPR050173">
    <property type="entry name" value="ABC_transporter_C-like"/>
</dbReference>
<evidence type="ECO:0000256" key="5">
    <source>
        <dbReference type="ARBA" id="ARBA00022741"/>
    </source>
</evidence>
<dbReference type="AlphaFoldDB" id="A0A9W6SYI8"/>
<keyword evidence="7 9" id="KW-1133">Transmembrane helix</keyword>
<dbReference type="Gene3D" id="1.20.1560.10">
    <property type="entry name" value="ABC transporter type 1, transmembrane domain"/>
    <property type="match status" value="1"/>
</dbReference>
<comment type="caution">
    <text evidence="11">The sequence shown here is derived from an EMBL/GenBank/DDBJ whole genome shotgun (WGS) entry which is preliminary data.</text>
</comment>
<reference evidence="11" key="1">
    <citation type="submission" date="2023-04" db="EMBL/GenBank/DDBJ databases">
        <title>Ambrosiozyma monospora NBRC 1965.</title>
        <authorList>
            <person name="Ichikawa N."/>
            <person name="Sato H."/>
            <person name="Tonouchi N."/>
        </authorList>
    </citation>
    <scope>NUCLEOTIDE SEQUENCE</scope>
    <source>
        <strain evidence="11">NBRC 1965</strain>
    </source>
</reference>
<evidence type="ECO:0000256" key="2">
    <source>
        <dbReference type="ARBA" id="ARBA00009726"/>
    </source>
</evidence>
<feature type="transmembrane region" description="Helical" evidence="9">
    <location>
        <begin position="86"/>
        <end position="104"/>
    </location>
</feature>
<dbReference type="EMBL" id="BSXU01009282">
    <property type="protein sequence ID" value="GME68611.1"/>
    <property type="molecule type" value="Genomic_DNA"/>
</dbReference>
<evidence type="ECO:0000256" key="6">
    <source>
        <dbReference type="ARBA" id="ARBA00022840"/>
    </source>
</evidence>
<keyword evidence="5" id="KW-0547">Nucleotide-binding</keyword>
<sequence>MYNAGFKSLMVHSEKSVKDTRREKVNASDNNDNLGVSIHEKIASSSSVAHREVVKITEDEEKAVNRLGFDVYQAYIVAASGKFRQLLLPMFVLLMILSVFNSVFSNNWLSFWITDKFVGRSSAFYIGLYIMFTFLGVIFLCCALGALVYGCITASKTMNLQAANRLMHAPTSYTDTTPMGRILNRFTKDIDVLDNELPEQIYLFTYNITKIGGSLILLQERLKDGKLFRDQWCILNSTKR</sequence>
<feature type="transmembrane region" description="Helical" evidence="9">
    <location>
        <begin position="124"/>
        <end position="152"/>
    </location>
</feature>
<dbReference type="Pfam" id="PF00664">
    <property type="entry name" value="ABC_membrane"/>
    <property type="match status" value="1"/>
</dbReference>
<feature type="domain" description="ABC transmembrane type-1" evidence="10">
    <location>
        <begin position="86"/>
        <end position="218"/>
    </location>
</feature>
<dbReference type="GO" id="GO:0005886">
    <property type="term" value="C:plasma membrane"/>
    <property type="evidence" value="ECO:0007669"/>
    <property type="project" value="TreeGrafter"/>
</dbReference>
<evidence type="ECO:0000256" key="4">
    <source>
        <dbReference type="ARBA" id="ARBA00022692"/>
    </source>
</evidence>
<dbReference type="PANTHER" id="PTHR24223:SF456">
    <property type="entry name" value="MULTIDRUG RESISTANCE-ASSOCIATED PROTEIN LETHAL(2)03659"/>
    <property type="match status" value="1"/>
</dbReference>
<organism evidence="11 12">
    <name type="scientific">Ambrosiozyma monospora</name>
    <name type="common">Yeast</name>
    <name type="synonym">Endomycopsis monosporus</name>
    <dbReference type="NCBI Taxonomy" id="43982"/>
    <lineage>
        <taxon>Eukaryota</taxon>
        <taxon>Fungi</taxon>
        <taxon>Dikarya</taxon>
        <taxon>Ascomycota</taxon>
        <taxon>Saccharomycotina</taxon>
        <taxon>Pichiomycetes</taxon>
        <taxon>Pichiales</taxon>
        <taxon>Pichiaceae</taxon>
        <taxon>Ambrosiozyma</taxon>
    </lineage>
</organism>
<keyword evidence="8 9" id="KW-0472">Membrane</keyword>
<evidence type="ECO:0000256" key="7">
    <source>
        <dbReference type="ARBA" id="ARBA00022989"/>
    </source>
</evidence>
<dbReference type="PROSITE" id="PS50929">
    <property type="entry name" value="ABC_TM1F"/>
    <property type="match status" value="1"/>
</dbReference>
<name>A0A9W6SYI8_AMBMO</name>
<dbReference type="SUPFAM" id="SSF90123">
    <property type="entry name" value="ABC transporter transmembrane region"/>
    <property type="match status" value="1"/>
</dbReference>
<evidence type="ECO:0000256" key="3">
    <source>
        <dbReference type="ARBA" id="ARBA00022448"/>
    </source>
</evidence>
<evidence type="ECO:0000256" key="1">
    <source>
        <dbReference type="ARBA" id="ARBA00004141"/>
    </source>
</evidence>
<comment type="similarity">
    <text evidence="2">Belongs to the ABC transporter superfamily. ABCC family. Conjugate transporter (TC 3.A.1.208) subfamily.</text>
</comment>
<evidence type="ECO:0000313" key="12">
    <source>
        <dbReference type="Proteomes" id="UP001165063"/>
    </source>
</evidence>
<accession>A0A9W6SYI8</accession>
<keyword evidence="6" id="KW-0067">ATP-binding</keyword>
<dbReference type="PANTHER" id="PTHR24223">
    <property type="entry name" value="ATP-BINDING CASSETTE SUB-FAMILY C"/>
    <property type="match status" value="1"/>
</dbReference>
<evidence type="ECO:0000259" key="10">
    <source>
        <dbReference type="PROSITE" id="PS50929"/>
    </source>
</evidence>
<dbReference type="InterPro" id="IPR011527">
    <property type="entry name" value="ABC1_TM_dom"/>
</dbReference>
<dbReference type="Proteomes" id="UP001165063">
    <property type="component" value="Unassembled WGS sequence"/>
</dbReference>
<gene>
    <name evidence="11" type="ORF">Amon01_000904700</name>
</gene>
<proteinExistence type="inferred from homology"/>
<dbReference type="OrthoDB" id="6500128at2759"/>
<evidence type="ECO:0000256" key="8">
    <source>
        <dbReference type="ARBA" id="ARBA00023136"/>
    </source>
</evidence>
<keyword evidence="3" id="KW-0813">Transport</keyword>
<evidence type="ECO:0000256" key="9">
    <source>
        <dbReference type="SAM" id="Phobius"/>
    </source>
</evidence>
<keyword evidence="12" id="KW-1185">Reference proteome</keyword>
<protein>
    <submittedName>
        <fullName evidence="11">Unnamed protein product</fullName>
    </submittedName>
</protein>
<comment type="subcellular location">
    <subcellularLocation>
        <location evidence="1">Membrane</location>
        <topology evidence="1">Multi-pass membrane protein</topology>
    </subcellularLocation>
</comment>
<keyword evidence="4 9" id="KW-0812">Transmembrane</keyword>
<evidence type="ECO:0000313" key="11">
    <source>
        <dbReference type="EMBL" id="GME68611.1"/>
    </source>
</evidence>
<dbReference type="GO" id="GO:0005524">
    <property type="term" value="F:ATP binding"/>
    <property type="evidence" value="ECO:0007669"/>
    <property type="project" value="UniProtKB-KW"/>
</dbReference>
<dbReference type="GO" id="GO:0008559">
    <property type="term" value="F:ABC-type xenobiotic transporter activity"/>
    <property type="evidence" value="ECO:0007669"/>
    <property type="project" value="TreeGrafter"/>
</dbReference>